<name>A0A7D4NRI0_9GAMM</name>
<evidence type="ECO:0000313" key="2">
    <source>
        <dbReference type="Proteomes" id="UP000504724"/>
    </source>
</evidence>
<dbReference type="AlphaFoldDB" id="A0A7D4NRI0"/>
<dbReference type="RefSeq" id="WP_173286417.1">
    <property type="nucleotide sequence ID" value="NZ_CP054020.1"/>
</dbReference>
<accession>A0A7D4NRI0</accession>
<keyword evidence="2" id="KW-1185">Reference proteome</keyword>
<dbReference type="Proteomes" id="UP000504724">
    <property type="component" value="Chromosome"/>
</dbReference>
<sequence>MNAEQFTQALTEFSDENYQAILDGAALIIEQDKGLTLGKTEQAFVIFELGDESFDSVAELKASLIDRAEELIKEYYQFNPVSKLHFNNQLQRLIQEHGANAFVSMPGQEATVKVFVDDDAVVAEGSESPRFKYGFCMVLSEKMLPQAIENKVKNWVQSGSAYDDYISVNVCRFSSADMENIEHSDYI</sequence>
<dbReference type="EMBL" id="CP054020">
    <property type="protein sequence ID" value="QKI90031.1"/>
    <property type="molecule type" value="Genomic_DNA"/>
</dbReference>
<protein>
    <submittedName>
        <fullName evidence="1">Uncharacterized protein</fullName>
    </submittedName>
</protein>
<dbReference type="KEGG" id="txa:HQN79_10820"/>
<reference evidence="1 2" key="1">
    <citation type="submission" date="2020-05" db="EMBL/GenBank/DDBJ databases">
        <title>Thiomicrorhabdus sediminis sp.nov. and Thiomicrorhabdus xiamenensis sp.nov., novel sulfur-oxidizing bacteria isolated from coastal sediment.</title>
        <authorList>
            <person name="Liu X."/>
        </authorList>
    </citation>
    <scope>NUCLEOTIDE SEQUENCE [LARGE SCALE GENOMIC DNA]</scope>
    <source>
        <strain evidence="1 2">G2</strain>
    </source>
</reference>
<gene>
    <name evidence="1" type="ORF">HQN79_10820</name>
</gene>
<proteinExistence type="predicted"/>
<evidence type="ECO:0000313" key="1">
    <source>
        <dbReference type="EMBL" id="QKI90031.1"/>
    </source>
</evidence>
<organism evidence="1 2">
    <name type="scientific">Thiomicrorhabdus xiamenensis</name>
    <dbReference type="NCBI Taxonomy" id="2739063"/>
    <lineage>
        <taxon>Bacteria</taxon>
        <taxon>Pseudomonadati</taxon>
        <taxon>Pseudomonadota</taxon>
        <taxon>Gammaproteobacteria</taxon>
        <taxon>Thiotrichales</taxon>
        <taxon>Piscirickettsiaceae</taxon>
        <taxon>Thiomicrorhabdus</taxon>
    </lineage>
</organism>